<dbReference type="STRING" id="75913.A0A0K0FD36"/>
<sequence>MNSLTIFFINLIFILYGILNASDTSNINLAEAEFSIHHGNDYNMQSLRMKRAMSTELKYPWKFPIQFYIADDINTTAVRVGLKRFEKYTCLRFKEECFELGRHQGIRFFRGKGCASSLGKVFENEPQGLSLAYTCDTPGTVQQTMGHALGMLREQRRTDKSEYVQNKLWNVNVTYIGKFMKKNASNTYGVPYDLGSGMHSARDGYSVNGKDTILPLDKSFIRTMGQIEFSFNDYKLLNIYYCDHKCPIKLPCKNYGYTDPNACEKCRCPTFYGGKLCQKRRVSDKGCPRAEVLLDQREASFTIVGKKTCFFYITTGEQYRIKVRVGSSSRMYENKESKNFCPVGKALEIRHIQDKGSTGAMFCGNFNGIATLSQSNYTNIKYVGTSAEDRLHLILLREPVSKLESGHN</sequence>
<keyword evidence="3" id="KW-0732">Signal</keyword>
<dbReference type="InterPro" id="IPR001506">
    <property type="entry name" value="Peptidase_M12A"/>
</dbReference>
<dbReference type="SMART" id="SM00235">
    <property type="entry name" value="ZnMc"/>
    <property type="match status" value="1"/>
</dbReference>
<dbReference type="InterPro" id="IPR006026">
    <property type="entry name" value="Peptidase_Metallo"/>
</dbReference>
<dbReference type="PANTHER" id="PTHR10127:SF831">
    <property type="entry name" value="ZINC METALLOPROTEINASE NAS-37"/>
    <property type="match status" value="1"/>
</dbReference>
<evidence type="ECO:0000259" key="4">
    <source>
        <dbReference type="PROSITE" id="PS51864"/>
    </source>
</evidence>
<organism evidence="5 6">
    <name type="scientific">Strongyloides venezuelensis</name>
    <name type="common">Threadworm</name>
    <dbReference type="NCBI Taxonomy" id="75913"/>
    <lineage>
        <taxon>Eukaryota</taxon>
        <taxon>Metazoa</taxon>
        <taxon>Ecdysozoa</taxon>
        <taxon>Nematoda</taxon>
        <taxon>Chromadorea</taxon>
        <taxon>Rhabditida</taxon>
        <taxon>Tylenchina</taxon>
        <taxon>Panagrolaimomorpha</taxon>
        <taxon>Strongyloidoidea</taxon>
        <taxon>Strongyloididae</taxon>
        <taxon>Strongyloides</taxon>
    </lineage>
</organism>
<keyword evidence="3" id="KW-0378">Hydrolase</keyword>
<dbReference type="Pfam" id="PF01400">
    <property type="entry name" value="Astacin"/>
    <property type="match status" value="1"/>
</dbReference>
<keyword evidence="1" id="KW-1015">Disulfide bond</keyword>
<keyword evidence="3" id="KW-0645">Protease</keyword>
<dbReference type="PANTHER" id="PTHR10127">
    <property type="entry name" value="DISCOIDIN, CUB, EGF, LAMININ , AND ZINC METALLOPROTEASE DOMAIN CONTAINING"/>
    <property type="match status" value="1"/>
</dbReference>
<dbReference type="GO" id="GO:0008270">
    <property type="term" value="F:zinc ion binding"/>
    <property type="evidence" value="ECO:0007669"/>
    <property type="project" value="InterPro"/>
</dbReference>
<reference evidence="6" key="2">
    <citation type="submission" date="2015-08" db="UniProtKB">
        <authorList>
            <consortium name="WormBaseParasite"/>
        </authorList>
    </citation>
    <scope>IDENTIFICATION</scope>
</reference>
<dbReference type="Proteomes" id="UP000035680">
    <property type="component" value="Unassembled WGS sequence"/>
</dbReference>
<protein>
    <recommendedName>
        <fullName evidence="3">Metalloendopeptidase</fullName>
        <ecNumber evidence="3">3.4.24.-</ecNumber>
    </recommendedName>
</protein>
<dbReference type="WBParaSite" id="SVE_0675400.1">
    <property type="protein sequence ID" value="SVE_0675400.1"/>
    <property type="gene ID" value="SVE_0675400"/>
</dbReference>
<evidence type="ECO:0000256" key="1">
    <source>
        <dbReference type="ARBA" id="ARBA00023157"/>
    </source>
</evidence>
<dbReference type="PRINTS" id="PR00480">
    <property type="entry name" value="ASTACIN"/>
</dbReference>
<dbReference type="GO" id="GO:0004222">
    <property type="term" value="F:metalloendopeptidase activity"/>
    <property type="evidence" value="ECO:0007669"/>
    <property type="project" value="UniProtKB-UniRule"/>
</dbReference>
<evidence type="ECO:0000313" key="6">
    <source>
        <dbReference type="WBParaSite" id="SVE_0675400.1"/>
    </source>
</evidence>
<keyword evidence="3" id="KW-0479">Metal-binding</keyword>
<evidence type="ECO:0000256" key="3">
    <source>
        <dbReference type="RuleBase" id="RU361183"/>
    </source>
</evidence>
<keyword evidence="3" id="KW-0862">Zinc</keyword>
<dbReference type="PROSITE" id="PS51864">
    <property type="entry name" value="ASTACIN"/>
    <property type="match status" value="1"/>
</dbReference>
<comment type="caution">
    <text evidence="2">Lacks conserved residue(s) required for the propagation of feature annotation.</text>
</comment>
<dbReference type="InterPro" id="IPR024079">
    <property type="entry name" value="MetalloPept_cat_dom_sf"/>
</dbReference>
<feature type="domain" description="Peptidase M12A" evidence="4">
    <location>
        <begin position="51"/>
        <end position="247"/>
    </location>
</feature>
<dbReference type="Gene3D" id="3.40.390.10">
    <property type="entry name" value="Collagenase (Catalytic Domain)"/>
    <property type="match status" value="1"/>
</dbReference>
<proteinExistence type="predicted"/>
<reference evidence="5" key="1">
    <citation type="submission" date="2014-07" db="EMBL/GenBank/DDBJ databases">
        <authorList>
            <person name="Martin A.A"/>
            <person name="De Silva N."/>
        </authorList>
    </citation>
    <scope>NUCLEOTIDE SEQUENCE</scope>
</reference>
<dbReference type="GO" id="GO:0006508">
    <property type="term" value="P:proteolysis"/>
    <property type="evidence" value="ECO:0007669"/>
    <property type="project" value="UniProtKB-KW"/>
</dbReference>
<keyword evidence="5" id="KW-1185">Reference proteome</keyword>
<evidence type="ECO:0000313" key="5">
    <source>
        <dbReference type="Proteomes" id="UP000035680"/>
    </source>
</evidence>
<dbReference type="SUPFAM" id="SSF55486">
    <property type="entry name" value="Metalloproteases ('zincins'), catalytic domain"/>
    <property type="match status" value="1"/>
</dbReference>
<name>A0A0K0FD36_STRVS</name>
<accession>A0A0K0FD36</accession>
<dbReference type="EC" id="3.4.24.-" evidence="3"/>
<feature type="chain" id="PRO_5005120742" description="Metalloendopeptidase" evidence="3">
    <location>
        <begin position="22"/>
        <end position="408"/>
    </location>
</feature>
<feature type="signal peptide" evidence="3">
    <location>
        <begin position="1"/>
        <end position="21"/>
    </location>
</feature>
<dbReference type="AlphaFoldDB" id="A0A0K0FD36"/>
<evidence type="ECO:0000256" key="2">
    <source>
        <dbReference type="PROSITE-ProRule" id="PRU01211"/>
    </source>
</evidence>
<keyword evidence="3" id="KW-0482">Metalloprotease</keyword>
<comment type="cofactor">
    <cofactor evidence="3">
        <name>Zn(2+)</name>
        <dbReference type="ChEBI" id="CHEBI:29105"/>
    </cofactor>
    <text evidence="3">Binds 1 zinc ion per subunit.</text>
</comment>